<organism evidence="2">
    <name type="scientific">uncultured marine crenarchaeote E37-7F</name>
    <dbReference type="NCBI Taxonomy" id="907717"/>
    <lineage>
        <taxon>Archaea</taxon>
        <taxon>Candidatus Bathyarchaeota</taxon>
        <taxon>environmental samples</taxon>
    </lineage>
</organism>
<protein>
    <submittedName>
        <fullName evidence="2">Purine or other phosphorylase family protein</fullName>
    </submittedName>
</protein>
<dbReference type="InterPro" id="IPR035994">
    <property type="entry name" value="Nucleoside_phosphorylase_sf"/>
</dbReference>
<sequence>MKSEEITLFSGKLSKKAVLNPTDLKISFEEINGSKRSKVPKYCILSFFGDMTTYLKEKYDASVSDILGKERRISFFNYKDIDIVHIYPGIGAPSAGLGLETMIALGAEHIIFIGEVGTLTENIGRGEIILPNKALRDEGTSFHYQKPSRYAYPNKVILNYTRRFLKENNISFHEGGTWTTDAPFRETHEKVKQFFAEGCLCVEMEASALFSIAHFRKKQIGGLFIAEDSVAGETWNPRRTPGDTEQVEKDRKRLLEYALASLFLLNMEIKNNSEY</sequence>
<dbReference type="CDD" id="cd09007">
    <property type="entry name" value="NP-I_spr0068"/>
    <property type="match status" value="1"/>
</dbReference>
<dbReference type="GO" id="GO:0006152">
    <property type="term" value="P:purine nucleoside catabolic process"/>
    <property type="evidence" value="ECO:0007669"/>
    <property type="project" value="TreeGrafter"/>
</dbReference>
<dbReference type="SUPFAM" id="SSF53167">
    <property type="entry name" value="Purine and uridine phosphorylases"/>
    <property type="match status" value="1"/>
</dbReference>
<dbReference type="Gene3D" id="3.40.50.1580">
    <property type="entry name" value="Nucleoside phosphorylase domain"/>
    <property type="match status" value="1"/>
</dbReference>
<reference evidence="2" key="1">
    <citation type="journal article" date="2012" name="Environ. Microbiol.">
        <title>Genetic structure of three fosmid-fragments encoding 16S rRNA genes of the Miscellaneous Crenarchaeotic Group (MCG): implications for physiology and evolution of marine sedimentary archaea.</title>
        <authorList>
            <person name="Li P.Y."/>
            <person name="Xie B.B."/>
            <person name="Zhang X.Y."/>
            <person name="Qin Q.L."/>
            <person name="Dang H.Y."/>
            <person name="Wang X.M."/>
            <person name="Chen X.L."/>
            <person name="Yu J."/>
            <person name="Zhang Y.Z."/>
        </authorList>
    </citation>
    <scope>NUCLEOTIDE SEQUENCE</scope>
</reference>
<dbReference type="AlphaFoldDB" id="G9BAQ7"/>
<dbReference type="PANTHER" id="PTHR43691:SF11">
    <property type="entry name" value="FI09636P-RELATED"/>
    <property type="match status" value="1"/>
</dbReference>
<dbReference type="GO" id="GO:0004731">
    <property type="term" value="F:purine-nucleoside phosphorylase activity"/>
    <property type="evidence" value="ECO:0007669"/>
    <property type="project" value="TreeGrafter"/>
</dbReference>
<dbReference type="EMBL" id="HQ214611">
    <property type="protein sequence ID" value="ADQ54413.1"/>
    <property type="molecule type" value="Genomic_DNA"/>
</dbReference>
<feature type="domain" description="Nucleoside phosphorylase" evidence="1">
    <location>
        <begin position="63"/>
        <end position="254"/>
    </location>
</feature>
<evidence type="ECO:0000313" key="2">
    <source>
        <dbReference type="EMBL" id="ADQ54413.1"/>
    </source>
</evidence>
<gene>
    <name evidence="2" type="ORF">E37-7F_30</name>
</gene>
<name>G9BAQ7_9ARCH</name>
<proteinExistence type="predicted"/>
<dbReference type="InterPro" id="IPR000845">
    <property type="entry name" value="Nucleoside_phosphorylase_d"/>
</dbReference>
<dbReference type="Pfam" id="PF01048">
    <property type="entry name" value="PNP_UDP_1"/>
    <property type="match status" value="1"/>
</dbReference>
<dbReference type="PANTHER" id="PTHR43691">
    <property type="entry name" value="URIDINE PHOSPHORYLASE"/>
    <property type="match status" value="1"/>
</dbReference>
<evidence type="ECO:0000259" key="1">
    <source>
        <dbReference type="Pfam" id="PF01048"/>
    </source>
</evidence>
<dbReference type="GO" id="GO:0005829">
    <property type="term" value="C:cytosol"/>
    <property type="evidence" value="ECO:0007669"/>
    <property type="project" value="TreeGrafter"/>
</dbReference>
<accession>G9BAQ7</accession>